<protein>
    <submittedName>
        <fullName evidence="2">Glycosyltransferase involved in cell wall biosynthesis</fullName>
    </submittedName>
</protein>
<reference evidence="2 3" key="1">
    <citation type="submission" date="2018-05" db="EMBL/GenBank/DDBJ databases">
        <title>Genomic Encyclopedia of Archaeal and Bacterial Type Strains, Phase II (KMG-II): from individual species to whole genera.</title>
        <authorList>
            <person name="Goeker M."/>
        </authorList>
    </citation>
    <scope>NUCLEOTIDE SEQUENCE [LARGE SCALE GENOMIC DNA]</scope>
    <source>
        <strain evidence="2 3">DSM 22637</strain>
    </source>
</reference>
<dbReference type="PANTHER" id="PTHR22916:SF3">
    <property type="entry name" value="UDP-GLCNAC:BETAGAL BETA-1,3-N-ACETYLGLUCOSAMINYLTRANSFERASE-LIKE PROTEIN 1"/>
    <property type="match status" value="1"/>
</dbReference>
<dbReference type="GO" id="GO:0016758">
    <property type="term" value="F:hexosyltransferase activity"/>
    <property type="evidence" value="ECO:0007669"/>
    <property type="project" value="UniProtKB-ARBA"/>
</dbReference>
<dbReference type="Proteomes" id="UP000245430">
    <property type="component" value="Unassembled WGS sequence"/>
</dbReference>
<sequence length="306" mass="35630">MKPFFSIIIPLFNKEAYIKNTLLSVFNQSFKDFEVIIVNDGSTDNSLNIVDTFKDERIKIFSKTNEGVSAARNFGFTKASGKFLTFLDADDIWEETFLEQVFKLINNYPEEHVFATALNIRTEKGSYYATYNNLNLNINEIAVLDYFQYSLDHSILHCASSVFSREVINTIGEFNKTLNTSEDTDYWIRIGLKYPIVFLNKPLATHQVVENGLTKSNRKRFKSIDYSSYKALNQSVYFNEYINKNMFASALKYRLVGDIESFRKLKSDIDFGKLNFKQKWLLKLPLFITKIGVKTYNLLTHKKNYF</sequence>
<evidence type="ECO:0000259" key="1">
    <source>
        <dbReference type="Pfam" id="PF00535"/>
    </source>
</evidence>
<dbReference type="PANTHER" id="PTHR22916">
    <property type="entry name" value="GLYCOSYLTRANSFERASE"/>
    <property type="match status" value="1"/>
</dbReference>
<feature type="domain" description="Glycosyltransferase 2-like" evidence="1">
    <location>
        <begin position="6"/>
        <end position="170"/>
    </location>
</feature>
<comment type="caution">
    <text evidence="2">The sequence shown here is derived from an EMBL/GenBank/DDBJ whole genome shotgun (WGS) entry which is preliminary data.</text>
</comment>
<dbReference type="InterPro" id="IPR029044">
    <property type="entry name" value="Nucleotide-diphossugar_trans"/>
</dbReference>
<evidence type="ECO:0000313" key="2">
    <source>
        <dbReference type="EMBL" id="PWK18209.1"/>
    </source>
</evidence>
<evidence type="ECO:0000313" key="3">
    <source>
        <dbReference type="Proteomes" id="UP000245430"/>
    </source>
</evidence>
<dbReference type="RefSeq" id="WP_109682618.1">
    <property type="nucleotide sequence ID" value="NZ_QGGP01000005.1"/>
</dbReference>
<accession>A0A316DLV4</accession>
<gene>
    <name evidence="2" type="ORF">LX78_02118</name>
</gene>
<dbReference type="EMBL" id="QGGP01000005">
    <property type="protein sequence ID" value="PWK18209.1"/>
    <property type="molecule type" value="Genomic_DNA"/>
</dbReference>
<organism evidence="2 3">
    <name type="scientific">Xanthomarina spongicola</name>
    <dbReference type="NCBI Taxonomy" id="570520"/>
    <lineage>
        <taxon>Bacteria</taxon>
        <taxon>Pseudomonadati</taxon>
        <taxon>Bacteroidota</taxon>
        <taxon>Flavobacteriia</taxon>
        <taxon>Flavobacteriales</taxon>
        <taxon>Flavobacteriaceae</taxon>
        <taxon>Xanthomarina</taxon>
    </lineage>
</organism>
<name>A0A316DLV4_9FLAO</name>
<dbReference type="InterPro" id="IPR001173">
    <property type="entry name" value="Glyco_trans_2-like"/>
</dbReference>
<dbReference type="AlphaFoldDB" id="A0A316DLV4"/>
<keyword evidence="3" id="KW-1185">Reference proteome</keyword>
<proteinExistence type="predicted"/>
<keyword evidence="2" id="KW-0808">Transferase</keyword>
<dbReference type="Gene3D" id="3.90.550.10">
    <property type="entry name" value="Spore Coat Polysaccharide Biosynthesis Protein SpsA, Chain A"/>
    <property type="match status" value="1"/>
</dbReference>
<dbReference type="OrthoDB" id="6307329at2"/>
<dbReference type="SUPFAM" id="SSF53448">
    <property type="entry name" value="Nucleotide-diphospho-sugar transferases"/>
    <property type="match status" value="1"/>
</dbReference>
<dbReference type="Pfam" id="PF00535">
    <property type="entry name" value="Glycos_transf_2"/>
    <property type="match status" value="1"/>
</dbReference>